<dbReference type="PANTHER" id="PTHR30561">
    <property type="entry name" value="SMR FAMILY PROTON-DEPENDENT DRUG EFFLUX TRANSPORTER SUGE"/>
    <property type="match status" value="1"/>
</dbReference>
<keyword evidence="5 7" id="KW-0472">Membrane</keyword>
<evidence type="ECO:0000313" key="9">
    <source>
        <dbReference type="Proteomes" id="UP001597362"/>
    </source>
</evidence>
<evidence type="ECO:0000256" key="2">
    <source>
        <dbReference type="ARBA" id="ARBA00022475"/>
    </source>
</evidence>
<evidence type="ECO:0000256" key="5">
    <source>
        <dbReference type="ARBA" id="ARBA00023136"/>
    </source>
</evidence>
<comment type="subcellular location">
    <subcellularLocation>
        <location evidence="1 6">Cell membrane</location>
        <topology evidence="1 6">Multi-pass membrane protein</topology>
    </subcellularLocation>
</comment>
<accession>A0ABW4YND1</accession>
<evidence type="ECO:0000256" key="3">
    <source>
        <dbReference type="ARBA" id="ARBA00022692"/>
    </source>
</evidence>
<keyword evidence="2" id="KW-1003">Cell membrane</keyword>
<keyword evidence="4 7" id="KW-1133">Transmembrane helix</keyword>
<dbReference type="EMBL" id="JBHUHO010000035">
    <property type="protein sequence ID" value="MFD2117180.1"/>
    <property type="molecule type" value="Genomic_DNA"/>
</dbReference>
<protein>
    <submittedName>
        <fullName evidence="8">DMT family transporter</fullName>
    </submittedName>
</protein>
<feature type="transmembrane region" description="Helical" evidence="7">
    <location>
        <begin position="5"/>
        <end position="22"/>
    </location>
</feature>
<sequence>MNKSWIYVVLTSLCELLWIYGFNVASTGWHWAIIIALIVIDFYFLAKACENLPTGTVYAIFAAAGTVGTALMDIFLFDAPISGSKIFFIIVIVIGVISLQLADNREEAAKKKANVAKAQSVIK</sequence>
<feature type="transmembrane region" description="Helical" evidence="7">
    <location>
        <begin position="57"/>
        <end position="77"/>
    </location>
</feature>
<dbReference type="PANTHER" id="PTHR30561:SF7">
    <property type="entry name" value="GUANIDINIUM EFFLUX SYSTEM SUBUNIT GDNC-RELATED"/>
    <property type="match status" value="1"/>
</dbReference>
<organism evidence="8 9">
    <name type="scientific">Paenibacillus yanchengensis</name>
    <dbReference type="NCBI Taxonomy" id="2035833"/>
    <lineage>
        <taxon>Bacteria</taxon>
        <taxon>Bacillati</taxon>
        <taxon>Bacillota</taxon>
        <taxon>Bacilli</taxon>
        <taxon>Bacillales</taxon>
        <taxon>Paenibacillaceae</taxon>
        <taxon>Paenibacillus</taxon>
    </lineage>
</organism>
<feature type="transmembrane region" description="Helical" evidence="7">
    <location>
        <begin position="83"/>
        <end position="102"/>
    </location>
</feature>
<proteinExistence type="inferred from homology"/>
<dbReference type="InterPro" id="IPR000390">
    <property type="entry name" value="Small_drug/metabolite_transptr"/>
</dbReference>
<dbReference type="Proteomes" id="UP001597362">
    <property type="component" value="Unassembled WGS sequence"/>
</dbReference>
<dbReference type="InterPro" id="IPR037185">
    <property type="entry name" value="EmrE-like"/>
</dbReference>
<evidence type="ECO:0000256" key="4">
    <source>
        <dbReference type="ARBA" id="ARBA00022989"/>
    </source>
</evidence>
<comment type="similarity">
    <text evidence="6">Belongs to the drug/metabolite transporter (DMT) superfamily. Small multidrug resistance (SMR) (TC 2.A.7.1) family.</text>
</comment>
<dbReference type="RefSeq" id="WP_377774100.1">
    <property type="nucleotide sequence ID" value="NZ_JBHUHO010000035.1"/>
</dbReference>
<dbReference type="Gene3D" id="1.10.3730.20">
    <property type="match status" value="1"/>
</dbReference>
<feature type="transmembrane region" description="Helical" evidence="7">
    <location>
        <begin position="28"/>
        <end position="45"/>
    </location>
</feature>
<dbReference type="Pfam" id="PF00893">
    <property type="entry name" value="Multi_Drug_Res"/>
    <property type="match status" value="1"/>
</dbReference>
<gene>
    <name evidence="8" type="ORF">ACFSJH_15735</name>
</gene>
<reference evidence="9" key="1">
    <citation type="journal article" date="2019" name="Int. J. Syst. Evol. Microbiol.">
        <title>The Global Catalogue of Microorganisms (GCM) 10K type strain sequencing project: providing services to taxonomists for standard genome sequencing and annotation.</title>
        <authorList>
            <consortium name="The Broad Institute Genomics Platform"/>
            <consortium name="The Broad Institute Genome Sequencing Center for Infectious Disease"/>
            <person name="Wu L."/>
            <person name="Ma J."/>
        </authorList>
    </citation>
    <scope>NUCLEOTIDE SEQUENCE [LARGE SCALE GENOMIC DNA]</scope>
    <source>
        <strain evidence="9">GH52</strain>
    </source>
</reference>
<name>A0ABW4YND1_9BACL</name>
<dbReference type="SUPFAM" id="SSF103481">
    <property type="entry name" value="Multidrug resistance efflux transporter EmrE"/>
    <property type="match status" value="1"/>
</dbReference>
<dbReference type="InterPro" id="IPR045324">
    <property type="entry name" value="Small_multidrug_res"/>
</dbReference>
<evidence type="ECO:0000256" key="7">
    <source>
        <dbReference type="SAM" id="Phobius"/>
    </source>
</evidence>
<comment type="caution">
    <text evidence="8">The sequence shown here is derived from an EMBL/GenBank/DDBJ whole genome shotgun (WGS) entry which is preliminary data.</text>
</comment>
<keyword evidence="9" id="KW-1185">Reference proteome</keyword>
<evidence type="ECO:0000256" key="1">
    <source>
        <dbReference type="ARBA" id="ARBA00004651"/>
    </source>
</evidence>
<keyword evidence="3 6" id="KW-0812">Transmembrane</keyword>
<evidence type="ECO:0000313" key="8">
    <source>
        <dbReference type="EMBL" id="MFD2117180.1"/>
    </source>
</evidence>
<evidence type="ECO:0000256" key="6">
    <source>
        <dbReference type="RuleBase" id="RU003942"/>
    </source>
</evidence>